<feature type="chain" id="PRO_5046311544" evidence="1">
    <location>
        <begin position="26"/>
        <end position="362"/>
    </location>
</feature>
<proteinExistence type="predicted"/>
<comment type="caution">
    <text evidence="2">The sequence shown here is derived from an EMBL/GenBank/DDBJ whole genome shotgun (WGS) entry which is preliminary data.</text>
</comment>
<dbReference type="EMBL" id="JANGSQ010000110">
    <property type="protein sequence ID" value="MCW4591970.1"/>
    <property type="molecule type" value="Genomic_DNA"/>
</dbReference>
<dbReference type="Proteomes" id="UP001526337">
    <property type="component" value="Unassembled WGS sequence"/>
</dbReference>
<sequence>MIRRRDFVLAALPFAVAALAGRARASELPPKRLPAQAQSVTSPQLLLGGDRGSPAGRWGSLLAPELERAFGHGQVVSTRMTVGQDGVTAANLFDTQTPPDGTTALAVPGAALVAALSGAPRIHFDYTRWLPLFFSLLSPVVIGRAQLHHNLENFMRDRPVRIAVSTLTGIELPTVLGMTLFGLRPIPVPGLASVTDAITALRDNQVDVIQILDPQGSAETRTAIEALSHDGYPALFTLTDSVALDIGGQHVPCMHDVLLRENHSALSTLLYGAWTALAGAASLDIGLVLPMLTPPPLVAEWRHATDIAIDGADIRTMAGSTGRRLLDAEACTASYRQMAGDVTSIMALRRWLSTHLPDWRMG</sequence>
<accession>A0ABT3K982</accession>
<name>A0ABT3K982_9PROT</name>
<evidence type="ECO:0000313" key="3">
    <source>
        <dbReference type="Proteomes" id="UP001526337"/>
    </source>
</evidence>
<gene>
    <name evidence="2" type="ORF">NO263_15415</name>
</gene>
<protein>
    <submittedName>
        <fullName evidence="2">Uncharacterized protein</fullName>
    </submittedName>
</protein>
<dbReference type="RefSeq" id="WP_265176216.1">
    <property type="nucleotide sequence ID" value="NZ_JABJWD010000012.1"/>
</dbReference>
<organism evidence="2 3">
    <name type="scientific">Gluconacetobacter entanii</name>
    <dbReference type="NCBI Taxonomy" id="108528"/>
    <lineage>
        <taxon>Bacteria</taxon>
        <taxon>Pseudomonadati</taxon>
        <taxon>Pseudomonadota</taxon>
        <taxon>Alphaproteobacteria</taxon>
        <taxon>Acetobacterales</taxon>
        <taxon>Acetobacteraceae</taxon>
        <taxon>Gluconacetobacter</taxon>
    </lineage>
</organism>
<evidence type="ECO:0000256" key="1">
    <source>
        <dbReference type="SAM" id="SignalP"/>
    </source>
</evidence>
<keyword evidence="1" id="KW-0732">Signal</keyword>
<feature type="signal peptide" evidence="1">
    <location>
        <begin position="1"/>
        <end position="25"/>
    </location>
</feature>
<evidence type="ECO:0000313" key="2">
    <source>
        <dbReference type="EMBL" id="MCW4591970.1"/>
    </source>
</evidence>
<keyword evidence="3" id="KW-1185">Reference proteome</keyword>
<reference evidence="2 3" key="1">
    <citation type="submission" date="2022-07" db="EMBL/GenBank/DDBJ databases">
        <title>Genome stability of Gluconacetobacter entanii AV429.</title>
        <authorList>
            <person name="Trcek J."/>
            <person name="Cepec E."/>
        </authorList>
    </citation>
    <scope>NUCLEOTIDE SEQUENCE [LARGE SCALE GENOMIC DNA]</scope>
    <source>
        <strain evidence="2 3">AV429_2022</strain>
    </source>
</reference>